<feature type="domain" description="HTH crp-type" evidence="5">
    <location>
        <begin position="153"/>
        <end position="225"/>
    </location>
</feature>
<dbReference type="SUPFAM" id="SSF46785">
    <property type="entry name" value="Winged helix' DNA-binding domain"/>
    <property type="match status" value="1"/>
</dbReference>
<evidence type="ECO:0000256" key="1">
    <source>
        <dbReference type="ARBA" id="ARBA00023015"/>
    </source>
</evidence>
<dbReference type="PANTHER" id="PTHR24567">
    <property type="entry name" value="CRP FAMILY TRANSCRIPTIONAL REGULATORY PROTEIN"/>
    <property type="match status" value="1"/>
</dbReference>
<dbReference type="Pfam" id="PF00027">
    <property type="entry name" value="cNMP_binding"/>
    <property type="match status" value="1"/>
</dbReference>
<dbReference type="Gene3D" id="1.10.10.10">
    <property type="entry name" value="Winged helix-like DNA-binding domain superfamily/Winged helix DNA-binding domain"/>
    <property type="match status" value="1"/>
</dbReference>
<evidence type="ECO:0000313" key="6">
    <source>
        <dbReference type="EMBL" id="PWB08471.1"/>
    </source>
</evidence>
<dbReference type="InterPro" id="IPR012318">
    <property type="entry name" value="HTH_CRP"/>
</dbReference>
<dbReference type="InterPro" id="IPR050397">
    <property type="entry name" value="Env_Response_Regulators"/>
</dbReference>
<gene>
    <name evidence="6" type="ORF">C5O25_04700</name>
</gene>
<dbReference type="PROSITE" id="PS50042">
    <property type="entry name" value="CNMP_BINDING_3"/>
    <property type="match status" value="1"/>
</dbReference>
<dbReference type="PANTHER" id="PTHR24567:SF74">
    <property type="entry name" value="HTH-TYPE TRANSCRIPTIONAL REGULATOR ARCR"/>
    <property type="match status" value="1"/>
</dbReference>
<reference evidence="7" key="1">
    <citation type="submission" date="2018-02" db="EMBL/GenBank/DDBJ databases">
        <authorList>
            <person name="Clavel T."/>
            <person name="Strowig T."/>
        </authorList>
    </citation>
    <scope>NUCLEOTIDE SEQUENCE [LARGE SCALE GENOMIC DNA]</scope>
    <source>
        <strain evidence="7">DSM 100764</strain>
    </source>
</reference>
<dbReference type="SMART" id="SM00100">
    <property type="entry name" value="cNMP"/>
    <property type="match status" value="1"/>
</dbReference>
<dbReference type="GO" id="GO:0003700">
    <property type="term" value="F:DNA-binding transcription factor activity"/>
    <property type="evidence" value="ECO:0007669"/>
    <property type="project" value="TreeGrafter"/>
</dbReference>
<dbReference type="Proteomes" id="UP000244925">
    <property type="component" value="Unassembled WGS sequence"/>
</dbReference>
<dbReference type="InterPro" id="IPR036390">
    <property type="entry name" value="WH_DNA-bd_sf"/>
</dbReference>
<keyword evidence="2" id="KW-0238">DNA-binding</keyword>
<dbReference type="InterPro" id="IPR000595">
    <property type="entry name" value="cNMP-bd_dom"/>
</dbReference>
<accession>A0A2V1IUL0</accession>
<dbReference type="GO" id="GO:0005829">
    <property type="term" value="C:cytosol"/>
    <property type="evidence" value="ECO:0007669"/>
    <property type="project" value="TreeGrafter"/>
</dbReference>
<dbReference type="Gene3D" id="2.60.120.10">
    <property type="entry name" value="Jelly Rolls"/>
    <property type="match status" value="1"/>
</dbReference>
<dbReference type="InterPro" id="IPR014710">
    <property type="entry name" value="RmlC-like_jellyroll"/>
</dbReference>
<dbReference type="EMBL" id="PUBV01000006">
    <property type="protein sequence ID" value="PWB08471.1"/>
    <property type="molecule type" value="Genomic_DNA"/>
</dbReference>
<dbReference type="Pfam" id="PF13545">
    <property type="entry name" value="HTH_Crp_2"/>
    <property type="match status" value="1"/>
</dbReference>
<sequence length="234" mass="26766">MNKVRAALEKVMSEDLSEIWTILNADEKRKITDNFAIHHFKKNQIIYAENEDPEYLWCLLKGKAKLYKDGAGNRTQILRLIRPVQYFGYRAFFAEESYVSTAATIEPSILGTIPMTVVKELIDQNISVAWFFIRELSHNLGRSDTNIVNLTQKHLRGRLAEALIALKDSYGYEEDGTTIRVYMGRQDLANLSNMTTANAIRTLTDFGNERIIVVDGRTIKIIDEKTLVKISRFG</sequence>
<evidence type="ECO:0000256" key="3">
    <source>
        <dbReference type="ARBA" id="ARBA00023163"/>
    </source>
</evidence>
<dbReference type="AlphaFoldDB" id="A0A2V1IUL0"/>
<dbReference type="InterPro" id="IPR036388">
    <property type="entry name" value="WH-like_DNA-bd_sf"/>
</dbReference>
<organism evidence="6 7">
    <name type="scientific">Paramuribaculum intestinale</name>
    <dbReference type="NCBI Taxonomy" id="2094151"/>
    <lineage>
        <taxon>Bacteria</taxon>
        <taxon>Pseudomonadati</taxon>
        <taxon>Bacteroidota</taxon>
        <taxon>Bacteroidia</taxon>
        <taxon>Bacteroidales</taxon>
        <taxon>Muribaculaceae</taxon>
        <taxon>Paramuribaculum</taxon>
    </lineage>
</organism>
<keyword evidence="1" id="KW-0805">Transcription regulation</keyword>
<dbReference type="PROSITE" id="PS51063">
    <property type="entry name" value="HTH_CRP_2"/>
    <property type="match status" value="1"/>
</dbReference>
<keyword evidence="3" id="KW-0804">Transcription</keyword>
<feature type="domain" description="Cyclic nucleotide-binding" evidence="4">
    <location>
        <begin position="19"/>
        <end position="122"/>
    </location>
</feature>
<dbReference type="GO" id="GO:0003677">
    <property type="term" value="F:DNA binding"/>
    <property type="evidence" value="ECO:0007669"/>
    <property type="project" value="UniProtKB-KW"/>
</dbReference>
<dbReference type="RefSeq" id="WP_107035574.1">
    <property type="nucleotide sequence ID" value="NZ_CAONGC010000001.1"/>
</dbReference>
<comment type="caution">
    <text evidence="6">The sequence shown here is derived from an EMBL/GenBank/DDBJ whole genome shotgun (WGS) entry which is preliminary data.</text>
</comment>
<dbReference type="InterPro" id="IPR018490">
    <property type="entry name" value="cNMP-bd_dom_sf"/>
</dbReference>
<protein>
    <submittedName>
        <fullName evidence="6">Crp/Fnr family transcriptional regulator</fullName>
    </submittedName>
</protein>
<dbReference type="SMART" id="SM00419">
    <property type="entry name" value="HTH_CRP"/>
    <property type="match status" value="1"/>
</dbReference>
<name>A0A2V1IUL0_9BACT</name>
<dbReference type="GeneID" id="93423323"/>
<evidence type="ECO:0000313" key="7">
    <source>
        <dbReference type="Proteomes" id="UP000244925"/>
    </source>
</evidence>
<keyword evidence="7" id="KW-1185">Reference proteome</keyword>
<evidence type="ECO:0000259" key="5">
    <source>
        <dbReference type="PROSITE" id="PS51063"/>
    </source>
</evidence>
<dbReference type="SUPFAM" id="SSF51206">
    <property type="entry name" value="cAMP-binding domain-like"/>
    <property type="match status" value="1"/>
</dbReference>
<dbReference type="CDD" id="cd00038">
    <property type="entry name" value="CAP_ED"/>
    <property type="match status" value="1"/>
</dbReference>
<evidence type="ECO:0000259" key="4">
    <source>
        <dbReference type="PROSITE" id="PS50042"/>
    </source>
</evidence>
<proteinExistence type="predicted"/>
<evidence type="ECO:0000256" key="2">
    <source>
        <dbReference type="ARBA" id="ARBA00023125"/>
    </source>
</evidence>